<dbReference type="AlphaFoldDB" id="A0A9W8NFE9"/>
<feature type="region of interest" description="Disordered" evidence="1">
    <location>
        <begin position="1"/>
        <end position="31"/>
    </location>
</feature>
<evidence type="ECO:0000313" key="3">
    <source>
        <dbReference type="Proteomes" id="UP001148614"/>
    </source>
</evidence>
<evidence type="ECO:0000313" key="2">
    <source>
        <dbReference type="EMBL" id="KAJ3574042.1"/>
    </source>
</evidence>
<reference evidence="2" key="1">
    <citation type="submission" date="2022-07" db="EMBL/GenBank/DDBJ databases">
        <title>Genome Sequence of Xylaria arbuscula.</title>
        <authorList>
            <person name="Buettner E."/>
        </authorList>
    </citation>
    <scope>NUCLEOTIDE SEQUENCE</scope>
    <source>
        <strain evidence="2">VT107</strain>
    </source>
</reference>
<protein>
    <submittedName>
        <fullName evidence="2">Uncharacterized protein</fullName>
    </submittedName>
</protein>
<accession>A0A9W8NFE9</accession>
<comment type="caution">
    <text evidence="2">The sequence shown here is derived from an EMBL/GenBank/DDBJ whole genome shotgun (WGS) entry which is preliminary data.</text>
</comment>
<sequence length="72" mass="7908">MACKPSDPAQEMAGDCRPSRFVPSPPVRPKIPTQATYTTAWNSDPEQARSVLDDLQVWITSQSALLPTPTRP</sequence>
<organism evidence="2 3">
    <name type="scientific">Xylaria arbuscula</name>
    <dbReference type="NCBI Taxonomy" id="114810"/>
    <lineage>
        <taxon>Eukaryota</taxon>
        <taxon>Fungi</taxon>
        <taxon>Dikarya</taxon>
        <taxon>Ascomycota</taxon>
        <taxon>Pezizomycotina</taxon>
        <taxon>Sordariomycetes</taxon>
        <taxon>Xylariomycetidae</taxon>
        <taxon>Xylariales</taxon>
        <taxon>Xylariaceae</taxon>
        <taxon>Xylaria</taxon>
    </lineage>
</organism>
<dbReference type="Proteomes" id="UP001148614">
    <property type="component" value="Unassembled WGS sequence"/>
</dbReference>
<gene>
    <name evidence="2" type="ORF">NPX13_g4494</name>
</gene>
<evidence type="ECO:0000256" key="1">
    <source>
        <dbReference type="SAM" id="MobiDB-lite"/>
    </source>
</evidence>
<keyword evidence="3" id="KW-1185">Reference proteome</keyword>
<proteinExistence type="predicted"/>
<dbReference type="EMBL" id="JANPWZ010000639">
    <property type="protein sequence ID" value="KAJ3574042.1"/>
    <property type="molecule type" value="Genomic_DNA"/>
</dbReference>
<name>A0A9W8NFE9_9PEZI</name>